<organism evidence="16 17">
    <name type="scientific">Ursus maritimus</name>
    <name type="common">Polar bear</name>
    <name type="synonym">Thalarctos maritimus</name>
    <dbReference type="NCBI Taxonomy" id="29073"/>
    <lineage>
        <taxon>Eukaryota</taxon>
        <taxon>Metazoa</taxon>
        <taxon>Chordata</taxon>
        <taxon>Craniata</taxon>
        <taxon>Vertebrata</taxon>
        <taxon>Euteleostomi</taxon>
        <taxon>Mammalia</taxon>
        <taxon>Eutheria</taxon>
        <taxon>Laurasiatheria</taxon>
        <taxon>Carnivora</taxon>
        <taxon>Caniformia</taxon>
        <taxon>Ursidae</taxon>
        <taxon>Ursus</taxon>
    </lineage>
</organism>
<reference evidence="17" key="1">
    <citation type="submission" date="2025-08" db="UniProtKB">
        <authorList>
            <consortium name="RefSeq"/>
        </authorList>
    </citation>
    <scope>IDENTIFICATION</scope>
    <source>
        <tissue evidence="17">Whole blood</tissue>
    </source>
</reference>
<dbReference type="Pfam" id="PF13853">
    <property type="entry name" value="7tm_4"/>
    <property type="match status" value="1"/>
</dbReference>
<feature type="transmembrane region" description="Helical" evidence="14">
    <location>
        <begin position="225"/>
        <end position="243"/>
    </location>
</feature>
<keyword evidence="16" id="KW-1185">Reference proteome</keyword>
<keyword evidence="11 13" id="KW-0675">Receptor</keyword>
<dbReference type="AlphaFoldDB" id="A0A384DM71"/>
<keyword evidence="9 13" id="KW-0297">G-protein coupled receptor</keyword>
<evidence type="ECO:0000256" key="1">
    <source>
        <dbReference type="ARBA" id="ARBA00003929"/>
    </source>
</evidence>
<dbReference type="SUPFAM" id="SSF81321">
    <property type="entry name" value="Family A G protein-coupled receptor-like"/>
    <property type="match status" value="1"/>
</dbReference>
<evidence type="ECO:0000256" key="3">
    <source>
        <dbReference type="ARBA" id="ARBA00010663"/>
    </source>
</evidence>
<evidence type="ECO:0000256" key="13">
    <source>
        <dbReference type="RuleBase" id="RU000688"/>
    </source>
</evidence>
<keyword evidence="10 14" id="KW-0472">Membrane</keyword>
<evidence type="ECO:0000256" key="12">
    <source>
        <dbReference type="ARBA" id="ARBA00023224"/>
    </source>
</evidence>
<evidence type="ECO:0000256" key="7">
    <source>
        <dbReference type="ARBA" id="ARBA00022725"/>
    </source>
</evidence>
<dbReference type="Proteomes" id="UP000261680">
    <property type="component" value="Unplaced"/>
</dbReference>
<dbReference type="RefSeq" id="XP_008708096.1">
    <property type="nucleotide sequence ID" value="XM_008709874.1"/>
</dbReference>
<dbReference type="PRINTS" id="PR00237">
    <property type="entry name" value="GPCRRHODOPSN"/>
</dbReference>
<evidence type="ECO:0000256" key="6">
    <source>
        <dbReference type="ARBA" id="ARBA00022692"/>
    </source>
</evidence>
<feature type="domain" description="G-protein coupled receptors family 1 profile" evidence="15">
    <location>
        <begin position="60"/>
        <end position="308"/>
    </location>
</feature>
<evidence type="ECO:0000256" key="5">
    <source>
        <dbReference type="ARBA" id="ARBA00022606"/>
    </source>
</evidence>
<feature type="transmembrane region" description="Helical" evidence="14">
    <location>
        <begin position="151"/>
        <end position="181"/>
    </location>
</feature>
<dbReference type="InterPro" id="IPR000276">
    <property type="entry name" value="GPCR_Rhodpsn"/>
</dbReference>
<keyword evidence="12 13" id="KW-0807">Transducer</keyword>
<name>A0A384DM71_URSMA</name>
<sequence length="354" mass="40136">MFSKHISSVHIISLTLTLNMSEENLSTITELVLVGFSNHPQAEIPLFFLFSGVYLVNLFGNTAIIILVLIDSCLQTPMYFFLCHLAFLNIIYTTAVVPKLLFNLLASKKVISYELCIAQTYISLLMGAAECIILSIMALDRYVAICYPLRYLLIMNWSVCVQLAVGAWTISFFASVVPLYFTMLPLCSPYIVDHIFCEAPVLLHMFCADTSLQETMMVIGASGTLLLPFLLITLSYLRILVAVMRMHSSEGRKKAFSVCSSHLTVVTIYYGTGMFMYMRPKSLYSAEGDKLTSLFYAVINPALNPLIYSLRNKEVNEALKRVLERLRQNPRLSEFDKLRLRYPTNIIIYNRVII</sequence>
<dbReference type="PANTHER" id="PTHR26453">
    <property type="entry name" value="OLFACTORY RECEPTOR"/>
    <property type="match status" value="1"/>
</dbReference>
<keyword evidence="4 14" id="KW-1003">Cell membrane</keyword>
<evidence type="ECO:0000256" key="4">
    <source>
        <dbReference type="ARBA" id="ARBA00022475"/>
    </source>
</evidence>
<dbReference type="GO" id="GO:0005886">
    <property type="term" value="C:plasma membrane"/>
    <property type="evidence" value="ECO:0007669"/>
    <property type="project" value="UniProtKB-SubCell"/>
</dbReference>
<comment type="subcellular location">
    <subcellularLocation>
        <location evidence="2 14">Cell membrane</location>
        <topology evidence="2 14">Multi-pass membrane protein</topology>
    </subcellularLocation>
</comment>
<feature type="transmembrane region" description="Helical" evidence="14">
    <location>
        <begin position="117"/>
        <end position="139"/>
    </location>
</feature>
<evidence type="ECO:0000256" key="10">
    <source>
        <dbReference type="ARBA" id="ARBA00023136"/>
    </source>
</evidence>
<evidence type="ECO:0000256" key="11">
    <source>
        <dbReference type="ARBA" id="ARBA00023170"/>
    </source>
</evidence>
<feature type="transmembrane region" description="Helical" evidence="14">
    <location>
        <begin position="255"/>
        <end position="278"/>
    </location>
</feature>
<dbReference type="FunFam" id="1.10.1220.70:FF:000001">
    <property type="entry name" value="Olfactory receptor"/>
    <property type="match status" value="1"/>
</dbReference>
<keyword evidence="8 14" id="KW-1133">Transmembrane helix</keyword>
<dbReference type="GO" id="GO:0004984">
    <property type="term" value="F:olfactory receptor activity"/>
    <property type="evidence" value="ECO:0007669"/>
    <property type="project" value="InterPro"/>
</dbReference>
<evidence type="ECO:0000259" key="15">
    <source>
        <dbReference type="PROSITE" id="PS50262"/>
    </source>
</evidence>
<dbReference type="CDD" id="cd15431">
    <property type="entry name" value="7tmA_OR13H-like"/>
    <property type="match status" value="1"/>
</dbReference>
<dbReference type="GO" id="GO:0004930">
    <property type="term" value="F:G protein-coupled receptor activity"/>
    <property type="evidence" value="ECO:0007669"/>
    <property type="project" value="UniProtKB-KW"/>
</dbReference>
<accession>A0A384DM71</accession>
<dbReference type="SMART" id="SM01381">
    <property type="entry name" value="7TM_GPCR_Srsx"/>
    <property type="match status" value="1"/>
</dbReference>
<keyword evidence="5 14" id="KW-0716">Sensory transduction</keyword>
<dbReference type="PRINTS" id="PR00245">
    <property type="entry name" value="OLFACTORYR"/>
</dbReference>
<dbReference type="InterPro" id="IPR017452">
    <property type="entry name" value="GPCR_Rhodpsn_7TM"/>
</dbReference>
<evidence type="ECO:0000256" key="9">
    <source>
        <dbReference type="ARBA" id="ARBA00023040"/>
    </source>
</evidence>
<gene>
    <name evidence="17" type="primary">LOC103680334</name>
</gene>
<protein>
    <recommendedName>
        <fullName evidence="14">Olfactory receptor</fullName>
    </recommendedName>
</protein>
<keyword evidence="6 13" id="KW-0812">Transmembrane</keyword>
<evidence type="ECO:0000313" key="17">
    <source>
        <dbReference type="RefSeq" id="XP_008708096.1"/>
    </source>
</evidence>
<dbReference type="InterPro" id="IPR000725">
    <property type="entry name" value="Olfact_rcpt"/>
</dbReference>
<dbReference type="FunFam" id="1.20.1070.10:FF:000015">
    <property type="entry name" value="Olfactory receptor"/>
    <property type="match status" value="1"/>
</dbReference>
<dbReference type="PROSITE" id="PS00237">
    <property type="entry name" value="G_PROTEIN_RECEP_F1_1"/>
    <property type="match status" value="1"/>
</dbReference>
<proteinExistence type="inferred from homology"/>
<evidence type="ECO:0000256" key="8">
    <source>
        <dbReference type="ARBA" id="ARBA00022989"/>
    </source>
</evidence>
<dbReference type="OrthoDB" id="9615015at2759"/>
<feature type="transmembrane region" description="Helical" evidence="14">
    <location>
        <begin position="77"/>
        <end position="97"/>
    </location>
</feature>
<dbReference type="Gene3D" id="1.20.1070.10">
    <property type="entry name" value="Rhodopsin 7-helix transmembrane proteins"/>
    <property type="match status" value="1"/>
</dbReference>
<feature type="transmembrane region" description="Helical" evidence="14">
    <location>
        <begin position="45"/>
        <end position="70"/>
    </location>
</feature>
<dbReference type="PROSITE" id="PS50262">
    <property type="entry name" value="G_PROTEIN_RECEP_F1_2"/>
    <property type="match status" value="1"/>
</dbReference>
<comment type="function">
    <text evidence="1">Putative odorant or sperm cell receptor.</text>
</comment>
<comment type="similarity">
    <text evidence="3 13">Belongs to the G-protein coupled receptor 1 family.</text>
</comment>
<keyword evidence="7 14" id="KW-0552">Olfaction</keyword>
<dbReference type="GeneID" id="103680334"/>
<dbReference type="KEGG" id="umr:103680334"/>
<evidence type="ECO:0000256" key="14">
    <source>
        <dbReference type="RuleBase" id="RU363047"/>
    </source>
</evidence>
<feature type="transmembrane region" description="Helical" evidence="14">
    <location>
        <begin position="293"/>
        <end position="311"/>
    </location>
</feature>
<evidence type="ECO:0000256" key="2">
    <source>
        <dbReference type="ARBA" id="ARBA00004651"/>
    </source>
</evidence>
<evidence type="ECO:0000313" key="16">
    <source>
        <dbReference type="Proteomes" id="UP000261680"/>
    </source>
</evidence>